<dbReference type="GO" id="GO:0003700">
    <property type="term" value="F:DNA-binding transcription factor activity"/>
    <property type="evidence" value="ECO:0007669"/>
    <property type="project" value="InterPro"/>
</dbReference>
<reference evidence="6" key="2">
    <citation type="submission" date="2016-12" db="EMBL/GenBank/DDBJ databases">
        <title>Whole genome sequencing of Sphingomonas sp. ABOJV.</title>
        <authorList>
            <person name="Conlan S."/>
            <person name="Thomas P.J."/>
            <person name="Mullikin J."/>
            <person name="Palmore T.N."/>
            <person name="Frank K.M."/>
            <person name="Segre J.A."/>
        </authorList>
    </citation>
    <scope>NUCLEOTIDE SEQUENCE [LARGE SCALE GENOMIC DNA]</scope>
    <source>
        <strain evidence="6">ABOJV</strain>
    </source>
</reference>
<dbReference type="Pfam" id="PF13280">
    <property type="entry name" value="WYL"/>
    <property type="match status" value="1"/>
</dbReference>
<dbReference type="Pfam" id="PF25583">
    <property type="entry name" value="WCX"/>
    <property type="match status" value="1"/>
</dbReference>
<dbReference type="Pfam" id="PF08279">
    <property type="entry name" value="HTH_11"/>
    <property type="match status" value="1"/>
</dbReference>
<reference evidence="4" key="1">
    <citation type="submission" date="2016-12" db="EMBL/GenBank/DDBJ databases">
        <title>Whole genome sequencing of Sphingomonas koreensis.</title>
        <authorList>
            <person name="Conlan S."/>
            <person name="Thomas P.J."/>
            <person name="Mullikin J."/>
            <person name="Palmore T.N."/>
            <person name="Frank K.M."/>
            <person name="Segre J.A."/>
        </authorList>
    </citation>
    <scope>NUCLEOTIDE SEQUENCE</scope>
    <source>
        <strain evidence="4">ABOJV</strain>
    </source>
</reference>
<dbReference type="InterPro" id="IPR026881">
    <property type="entry name" value="WYL_dom"/>
</dbReference>
<dbReference type="STRING" id="93064.BRX40_16340"/>
<protein>
    <submittedName>
        <fullName evidence="4 5">Transcriptional regulator</fullName>
    </submittedName>
</protein>
<evidence type="ECO:0000313" key="4">
    <source>
        <dbReference type="EMBL" id="APR53776.1"/>
    </source>
</evidence>
<dbReference type="SUPFAM" id="SSF46785">
    <property type="entry name" value="Winged helix' DNA-binding domain"/>
    <property type="match status" value="1"/>
</dbReference>
<evidence type="ECO:0000313" key="5">
    <source>
        <dbReference type="EMBL" id="RSV06211.1"/>
    </source>
</evidence>
<organism evidence="4 6">
    <name type="scientific">Sphingomonas koreensis</name>
    <dbReference type="NCBI Taxonomy" id="93064"/>
    <lineage>
        <taxon>Bacteria</taxon>
        <taxon>Pseudomonadati</taxon>
        <taxon>Pseudomonadota</taxon>
        <taxon>Alphaproteobacteria</taxon>
        <taxon>Sphingomonadales</taxon>
        <taxon>Sphingomonadaceae</taxon>
        <taxon>Sphingomonas</taxon>
    </lineage>
</organism>
<dbReference type="Gene3D" id="1.10.10.10">
    <property type="entry name" value="Winged helix-like DNA-binding domain superfamily/Winged helix DNA-binding domain"/>
    <property type="match status" value="1"/>
</dbReference>
<dbReference type="PANTHER" id="PTHR34580:SF1">
    <property type="entry name" value="PROTEIN PAFC"/>
    <property type="match status" value="1"/>
</dbReference>
<dbReference type="PIRSF" id="PIRSF016838">
    <property type="entry name" value="PafC"/>
    <property type="match status" value="1"/>
</dbReference>
<feature type="domain" description="HTH deoR-type" evidence="3">
    <location>
        <begin position="2"/>
        <end position="75"/>
    </location>
</feature>
<keyword evidence="1" id="KW-0805">Transcription regulation</keyword>
<dbReference type="InterPro" id="IPR028349">
    <property type="entry name" value="PafC-like"/>
</dbReference>
<dbReference type="InterPro" id="IPR051534">
    <property type="entry name" value="CBASS_pafABC_assoc_protein"/>
</dbReference>
<dbReference type="InterPro" id="IPR013196">
    <property type="entry name" value="HTH_11"/>
</dbReference>
<dbReference type="RefSeq" id="WP_075152318.1">
    <property type="nucleotide sequence ID" value="NZ_CP018820.1"/>
</dbReference>
<dbReference type="KEGG" id="skr:BRX40_16340"/>
<gene>
    <name evidence="4" type="ORF">BRX40_16340</name>
    <name evidence="5" type="ORF">CA257_04670</name>
</gene>
<sequence>MRASRLVSILLLLQARGRMTAQTLADEFEVSVRTIYRDIDDLSASGVPVYADRGREGGFQLLEGYTTRLTGMTPAEAESLFLSGLEGPAAELGLGESTAAARLKLLAALPSARRADASRVAARFHLDPIDWYRTASDIAFLPRLAAAVWGAERIQVRYESWNATNERTLSPLGLVLKGGIWYLVAAGRSVPRTYRVDAIRALDLTGEQFERPADFDLAAHWTASVRAFEASLYQGTATIRLSPLGMERLPVLAAAAVEMARRTASAPDADGWVQATIPVETIDHAVRELLKLGIETEVLAPPGLRDAMRDAAATLAARYAS</sequence>
<dbReference type="PANTHER" id="PTHR34580">
    <property type="match status" value="1"/>
</dbReference>
<dbReference type="InterPro" id="IPR036388">
    <property type="entry name" value="WH-like_DNA-bd_sf"/>
</dbReference>
<evidence type="ECO:0000259" key="3">
    <source>
        <dbReference type="PROSITE" id="PS51000"/>
    </source>
</evidence>
<evidence type="ECO:0000256" key="2">
    <source>
        <dbReference type="ARBA" id="ARBA00023163"/>
    </source>
</evidence>
<dbReference type="PROSITE" id="PS52050">
    <property type="entry name" value="WYL"/>
    <property type="match status" value="1"/>
</dbReference>
<accession>A0A1L6JCZ0</accession>
<name>A0A1L6JCZ0_9SPHN</name>
<dbReference type="Proteomes" id="UP000286681">
    <property type="component" value="Unassembled WGS sequence"/>
</dbReference>
<dbReference type="InterPro" id="IPR001034">
    <property type="entry name" value="DeoR_HTH"/>
</dbReference>
<keyword evidence="6" id="KW-1185">Reference proteome</keyword>
<keyword evidence="2" id="KW-0804">Transcription</keyword>
<proteinExistence type="predicted"/>
<evidence type="ECO:0000256" key="1">
    <source>
        <dbReference type="ARBA" id="ARBA00023015"/>
    </source>
</evidence>
<evidence type="ECO:0000313" key="6">
    <source>
        <dbReference type="Proteomes" id="UP000185161"/>
    </source>
</evidence>
<dbReference type="InterPro" id="IPR036390">
    <property type="entry name" value="WH_DNA-bd_sf"/>
</dbReference>
<dbReference type="GeneID" id="44134132"/>
<dbReference type="OrthoDB" id="9807255at2"/>
<dbReference type="AlphaFoldDB" id="A0A1L6JCZ0"/>
<dbReference type="InterPro" id="IPR057727">
    <property type="entry name" value="WCX_dom"/>
</dbReference>
<reference evidence="5 7" key="3">
    <citation type="submission" date="2018-07" db="EMBL/GenBank/DDBJ databases">
        <title>Genomic and Epidemiologic Investigation of an Indolent Hospital Outbreak.</title>
        <authorList>
            <person name="Johnson R.C."/>
            <person name="Deming C."/>
            <person name="Conlan S."/>
            <person name="Zellmer C.J."/>
            <person name="Michelin A.V."/>
            <person name="Lee-Lin S."/>
            <person name="Thomas P.J."/>
            <person name="Park M."/>
            <person name="Weingarten R.A."/>
            <person name="Less J."/>
            <person name="Dekker J.P."/>
            <person name="Frank K.M."/>
            <person name="Musser K.A."/>
            <person name="Mcquiston J.R."/>
            <person name="Henderson D.K."/>
            <person name="Lau A.F."/>
            <person name="Palmore T.N."/>
            <person name="Segre J.A."/>
        </authorList>
    </citation>
    <scope>NUCLEOTIDE SEQUENCE [LARGE SCALE GENOMIC DNA]</scope>
    <source>
        <strain evidence="5 7">SK-NIH.Env10_0317</strain>
    </source>
</reference>
<dbReference type="Proteomes" id="UP000185161">
    <property type="component" value="Chromosome"/>
</dbReference>
<dbReference type="PROSITE" id="PS51000">
    <property type="entry name" value="HTH_DEOR_2"/>
    <property type="match status" value="1"/>
</dbReference>
<evidence type="ECO:0000313" key="7">
    <source>
        <dbReference type="Proteomes" id="UP000286681"/>
    </source>
</evidence>
<dbReference type="EMBL" id="QQWO01000003">
    <property type="protein sequence ID" value="RSV06211.1"/>
    <property type="molecule type" value="Genomic_DNA"/>
</dbReference>
<dbReference type="EMBL" id="CP018820">
    <property type="protein sequence ID" value="APR53776.1"/>
    <property type="molecule type" value="Genomic_DNA"/>
</dbReference>